<organism evidence="1 2">
    <name type="scientific">Micromonospora qiuiae</name>
    <dbReference type="NCBI Taxonomy" id="502268"/>
    <lineage>
        <taxon>Bacteria</taxon>
        <taxon>Bacillati</taxon>
        <taxon>Actinomycetota</taxon>
        <taxon>Actinomycetes</taxon>
        <taxon>Micromonosporales</taxon>
        <taxon>Micromonosporaceae</taxon>
        <taxon>Micromonospora</taxon>
    </lineage>
</organism>
<protein>
    <submittedName>
        <fullName evidence="1">Uncharacterized protein</fullName>
    </submittedName>
</protein>
<name>A0ABQ4J8I5_9ACTN</name>
<keyword evidence="2" id="KW-1185">Reference proteome</keyword>
<sequence length="98" mass="10987">MQFMYAVPDDAWHVELSEAVPAPASWADIPTAMTHLPGPAFLLAVVPDEDPAREPTISISTVGERDIPYEVMCWYMKKITAEVDRRRTAVVETKKGDR</sequence>
<gene>
    <name evidence="1" type="ORF">Vqi01_16510</name>
</gene>
<evidence type="ECO:0000313" key="1">
    <source>
        <dbReference type="EMBL" id="GIJ26489.1"/>
    </source>
</evidence>
<evidence type="ECO:0000313" key="2">
    <source>
        <dbReference type="Proteomes" id="UP000653076"/>
    </source>
</evidence>
<comment type="caution">
    <text evidence="1">The sequence shown here is derived from an EMBL/GenBank/DDBJ whole genome shotgun (WGS) entry which is preliminary data.</text>
</comment>
<proteinExistence type="predicted"/>
<accession>A0ABQ4J8I5</accession>
<dbReference type="EMBL" id="BOPC01000022">
    <property type="protein sequence ID" value="GIJ26489.1"/>
    <property type="molecule type" value="Genomic_DNA"/>
</dbReference>
<dbReference type="Proteomes" id="UP000653076">
    <property type="component" value="Unassembled WGS sequence"/>
</dbReference>
<reference evidence="1 2" key="1">
    <citation type="submission" date="2021-01" db="EMBL/GenBank/DDBJ databases">
        <title>Whole genome shotgun sequence of Verrucosispora qiuiae NBRC 106684.</title>
        <authorList>
            <person name="Komaki H."/>
            <person name="Tamura T."/>
        </authorList>
    </citation>
    <scope>NUCLEOTIDE SEQUENCE [LARGE SCALE GENOMIC DNA]</scope>
    <source>
        <strain evidence="1 2">NBRC 106684</strain>
    </source>
</reference>